<accession>A0A0Q9ZAM6</accession>
<dbReference type="InterPro" id="IPR019734">
    <property type="entry name" value="TPR_rpt"/>
</dbReference>
<dbReference type="PROSITE" id="PS50005">
    <property type="entry name" value="TPR"/>
    <property type="match status" value="1"/>
</dbReference>
<dbReference type="Pfam" id="PF13432">
    <property type="entry name" value="TPR_16"/>
    <property type="match status" value="1"/>
</dbReference>
<dbReference type="Pfam" id="PF06267">
    <property type="entry name" value="DUF1028"/>
    <property type="match status" value="1"/>
</dbReference>
<dbReference type="PANTHER" id="PTHR39328">
    <property type="entry name" value="BLL2871 PROTEIN"/>
    <property type="match status" value="1"/>
</dbReference>
<dbReference type="SUPFAM" id="SSF48452">
    <property type="entry name" value="TPR-like"/>
    <property type="match status" value="1"/>
</dbReference>
<evidence type="ECO:0000256" key="1">
    <source>
        <dbReference type="PROSITE-ProRule" id="PRU00339"/>
    </source>
</evidence>
<organism evidence="3 4">
    <name type="scientific">Salegentibacter mishustinae</name>
    <dbReference type="NCBI Taxonomy" id="270918"/>
    <lineage>
        <taxon>Bacteria</taxon>
        <taxon>Pseudomonadati</taxon>
        <taxon>Bacteroidota</taxon>
        <taxon>Flavobacteriia</taxon>
        <taxon>Flavobacteriales</taxon>
        <taxon>Flavobacteriaceae</taxon>
        <taxon>Salegentibacter</taxon>
    </lineage>
</organism>
<keyword evidence="2" id="KW-0732">Signal</keyword>
<dbReference type="InterPro" id="IPR029055">
    <property type="entry name" value="Ntn_hydrolases_N"/>
</dbReference>
<sequence length="334" mass="37076">MKQFLLFTVLLFISILNSKAQNPEISGDAFAHTYSIVARDAKTGEMAVGVQSHWFSVGPLVAWGKSGVGVVATQSFVNPAFGPEGLKLLHEGYTPEEAIETLINNDEGRAFRQLAILGKSGKNAAYTGENCVAEALHITGDNFSVQANMMLNDQVVPEMAKAFTENVNLPLAERVVAVLKAAQKAGGDIRGKQSAALIVVGPDKVEEVWKDKKIDLRVDDHENPIEELDRLLKTARAYEFMNRGDLAMEEGNVEKALEQYGTAESMFPENLEMRFWKAVALANSDRLQEAKQIFDRIFDEDENWRTMLKRLPKAGLIDVSEEELEMLTRQSSKN</sequence>
<evidence type="ECO:0000256" key="2">
    <source>
        <dbReference type="SAM" id="SignalP"/>
    </source>
</evidence>
<reference evidence="3" key="1">
    <citation type="submission" date="2015-10" db="EMBL/GenBank/DDBJ databases">
        <title>Draft genome sequence of Salegentibacter mishustinae KCTC 12263.</title>
        <authorList>
            <person name="Lin W."/>
            <person name="Zheng Q."/>
        </authorList>
    </citation>
    <scope>NUCLEOTIDE SEQUENCE [LARGE SCALE GENOMIC DNA]</scope>
    <source>
        <strain evidence="3">KCTC 12263</strain>
    </source>
</reference>
<feature type="chain" id="PRO_5006389256" evidence="2">
    <location>
        <begin position="21"/>
        <end position="334"/>
    </location>
</feature>
<proteinExistence type="predicted"/>
<feature type="repeat" description="TPR" evidence="1">
    <location>
        <begin position="237"/>
        <end position="270"/>
    </location>
</feature>
<dbReference type="STRING" id="270918.APR42_14645"/>
<dbReference type="RefSeq" id="WP_057481027.1">
    <property type="nucleotide sequence ID" value="NZ_BMWR01000008.1"/>
</dbReference>
<feature type="signal peptide" evidence="2">
    <location>
        <begin position="1"/>
        <end position="20"/>
    </location>
</feature>
<evidence type="ECO:0000313" key="3">
    <source>
        <dbReference type="EMBL" id="KRG30006.1"/>
    </source>
</evidence>
<keyword evidence="1" id="KW-0802">TPR repeat</keyword>
<dbReference type="Proteomes" id="UP000051643">
    <property type="component" value="Unassembled WGS sequence"/>
</dbReference>
<dbReference type="InterPro" id="IPR011990">
    <property type="entry name" value="TPR-like_helical_dom_sf"/>
</dbReference>
<dbReference type="EMBL" id="LKTP01000003">
    <property type="protein sequence ID" value="KRG30006.1"/>
    <property type="molecule type" value="Genomic_DNA"/>
</dbReference>
<dbReference type="SUPFAM" id="SSF56235">
    <property type="entry name" value="N-terminal nucleophile aminohydrolases (Ntn hydrolases)"/>
    <property type="match status" value="1"/>
</dbReference>
<keyword evidence="3" id="KW-0378">Hydrolase</keyword>
<protein>
    <submittedName>
        <fullName evidence="3">Zn-dependent protease</fullName>
    </submittedName>
</protein>
<evidence type="ECO:0000313" key="4">
    <source>
        <dbReference type="Proteomes" id="UP000051643"/>
    </source>
</evidence>
<dbReference type="GO" id="GO:0008233">
    <property type="term" value="F:peptidase activity"/>
    <property type="evidence" value="ECO:0007669"/>
    <property type="project" value="UniProtKB-KW"/>
</dbReference>
<dbReference type="Gene3D" id="3.60.20.10">
    <property type="entry name" value="Glutamine Phosphoribosylpyrophosphate, subunit 1, domain 1"/>
    <property type="match status" value="1"/>
</dbReference>
<dbReference type="PANTHER" id="PTHR39328:SF1">
    <property type="entry name" value="BLL2871 PROTEIN"/>
    <property type="match status" value="1"/>
</dbReference>
<dbReference type="GO" id="GO:0006508">
    <property type="term" value="P:proteolysis"/>
    <property type="evidence" value="ECO:0007669"/>
    <property type="project" value="UniProtKB-KW"/>
</dbReference>
<keyword evidence="3" id="KW-0645">Protease</keyword>
<dbReference type="AlphaFoldDB" id="A0A0Q9ZAM6"/>
<dbReference type="InterPro" id="IPR010430">
    <property type="entry name" value="DUF1028"/>
</dbReference>
<name>A0A0Q9ZAM6_9FLAO</name>
<comment type="caution">
    <text evidence="3">The sequence shown here is derived from an EMBL/GenBank/DDBJ whole genome shotgun (WGS) entry which is preliminary data.</text>
</comment>
<gene>
    <name evidence="3" type="ORF">APR42_14645</name>
</gene>
<keyword evidence="4" id="KW-1185">Reference proteome</keyword>
<dbReference type="Gene3D" id="1.25.40.10">
    <property type="entry name" value="Tetratricopeptide repeat domain"/>
    <property type="match status" value="1"/>
</dbReference>
<dbReference type="OrthoDB" id="9790012at2"/>